<evidence type="ECO:0000313" key="5">
    <source>
        <dbReference type="Proteomes" id="UP001237642"/>
    </source>
</evidence>
<dbReference type="AlphaFoldDB" id="A0AAD8I001"/>
<gene>
    <name evidence="4" type="ORF">POM88_031686</name>
</gene>
<keyword evidence="2" id="KW-0677">Repeat</keyword>
<dbReference type="Gene3D" id="2.120.10.80">
    <property type="entry name" value="Kelch-type beta propeller"/>
    <property type="match status" value="1"/>
</dbReference>
<dbReference type="InterPro" id="IPR036047">
    <property type="entry name" value="F-box-like_dom_sf"/>
</dbReference>
<dbReference type="PANTHER" id="PTHR46344">
    <property type="entry name" value="OS02G0202900 PROTEIN"/>
    <property type="match status" value="1"/>
</dbReference>
<sequence length="396" mass="45359">MGSVQKLGDSRMTLSPEFKLDGNESSIKNPLLNLEWCFTGEPLIPGLPDDVALNCLLRLPVERHTTCRAVCRQWYQLLGSKEKFFTCRKELGFRDPWLFVLAYHKFTKKIEWQVFDLRDFTWHSISAMPCKENIYHHGFRCVSIPEENSLFVCGAVIADTNSPLHVVMKYEAQKNRWTVMKKMITARSFFGCGVIDGMIYVAGGNSSDLFELNSAEVMDPRKETWRFIANMKTNMASYDTAVLNEKLLVTEGWFWPFYEVPKGQIYDPRTKNWESMPAGMREGWTGSSVVIYGHLFVIPEHERIKLKVYEEDTDCWKAVEGPPLPEQICKPFSVNCFDCRIYVVGRDFHIAVGHILGLNPGIKSATSCRFSVQWQVVYAPKAFSNLIPSNAQVLFA</sequence>
<feature type="domain" description="F-box" evidence="3">
    <location>
        <begin position="47"/>
        <end position="87"/>
    </location>
</feature>
<dbReference type="InterPro" id="IPR015915">
    <property type="entry name" value="Kelch-typ_b-propeller"/>
</dbReference>
<proteinExistence type="predicted"/>
<evidence type="ECO:0000259" key="3">
    <source>
        <dbReference type="SMART" id="SM00256"/>
    </source>
</evidence>
<accession>A0AAD8I001</accession>
<evidence type="ECO:0000313" key="4">
    <source>
        <dbReference type="EMBL" id="KAK1375493.1"/>
    </source>
</evidence>
<reference evidence="4" key="2">
    <citation type="submission" date="2023-05" db="EMBL/GenBank/DDBJ databases">
        <authorList>
            <person name="Schelkunov M.I."/>
        </authorList>
    </citation>
    <scope>NUCLEOTIDE SEQUENCE</scope>
    <source>
        <strain evidence="4">Hsosn_3</strain>
        <tissue evidence="4">Leaf</tissue>
    </source>
</reference>
<evidence type="ECO:0000256" key="2">
    <source>
        <dbReference type="ARBA" id="ARBA00022737"/>
    </source>
</evidence>
<dbReference type="SUPFAM" id="SSF81383">
    <property type="entry name" value="F-box domain"/>
    <property type="match status" value="1"/>
</dbReference>
<name>A0AAD8I001_9APIA</name>
<organism evidence="4 5">
    <name type="scientific">Heracleum sosnowskyi</name>
    <dbReference type="NCBI Taxonomy" id="360622"/>
    <lineage>
        <taxon>Eukaryota</taxon>
        <taxon>Viridiplantae</taxon>
        <taxon>Streptophyta</taxon>
        <taxon>Embryophyta</taxon>
        <taxon>Tracheophyta</taxon>
        <taxon>Spermatophyta</taxon>
        <taxon>Magnoliopsida</taxon>
        <taxon>eudicotyledons</taxon>
        <taxon>Gunneridae</taxon>
        <taxon>Pentapetalae</taxon>
        <taxon>asterids</taxon>
        <taxon>campanulids</taxon>
        <taxon>Apiales</taxon>
        <taxon>Apiaceae</taxon>
        <taxon>Apioideae</taxon>
        <taxon>apioid superclade</taxon>
        <taxon>Tordylieae</taxon>
        <taxon>Tordyliinae</taxon>
        <taxon>Heracleum</taxon>
    </lineage>
</organism>
<dbReference type="SMART" id="SM00612">
    <property type="entry name" value="Kelch"/>
    <property type="match status" value="2"/>
</dbReference>
<dbReference type="SUPFAM" id="SSF117281">
    <property type="entry name" value="Kelch motif"/>
    <property type="match status" value="1"/>
</dbReference>
<protein>
    <submittedName>
        <fullName evidence="4">F-box/kelch-repeat protein</fullName>
    </submittedName>
</protein>
<dbReference type="EMBL" id="JAUIZM010000007">
    <property type="protein sequence ID" value="KAK1375493.1"/>
    <property type="molecule type" value="Genomic_DNA"/>
</dbReference>
<dbReference type="SMART" id="SM00256">
    <property type="entry name" value="FBOX"/>
    <property type="match status" value="1"/>
</dbReference>
<evidence type="ECO:0000256" key="1">
    <source>
        <dbReference type="ARBA" id="ARBA00022441"/>
    </source>
</evidence>
<dbReference type="InterPro" id="IPR006652">
    <property type="entry name" value="Kelch_1"/>
</dbReference>
<comment type="caution">
    <text evidence="4">The sequence shown here is derived from an EMBL/GenBank/DDBJ whole genome shotgun (WGS) entry which is preliminary data.</text>
</comment>
<dbReference type="Pfam" id="PF01344">
    <property type="entry name" value="Kelch_1"/>
    <property type="match status" value="1"/>
</dbReference>
<dbReference type="Pfam" id="PF00646">
    <property type="entry name" value="F-box"/>
    <property type="match status" value="1"/>
</dbReference>
<dbReference type="PANTHER" id="PTHR46344:SF4">
    <property type="entry name" value="OS07G0153400 PROTEIN"/>
    <property type="match status" value="1"/>
</dbReference>
<dbReference type="Proteomes" id="UP001237642">
    <property type="component" value="Unassembled WGS sequence"/>
</dbReference>
<dbReference type="CDD" id="cd22152">
    <property type="entry name" value="F-box_AtAFR-like"/>
    <property type="match status" value="1"/>
</dbReference>
<dbReference type="InterPro" id="IPR001810">
    <property type="entry name" value="F-box_dom"/>
</dbReference>
<reference evidence="4" key="1">
    <citation type="submission" date="2023-02" db="EMBL/GenBank/DDBJ databases">
        <title>Genome of toxic invasive species Heracleum sosnowskyi carries increased number of genes despite the absence of recent whole-genome duplications.</title>
        <authorList>
            <person name="Schelkunov M."/>
            <person name="Shtratnikova V."/>
            <person name="Makarenko M."/>
            <person name="Klepikova A."/>
            <person name="Omelchenko D."/>
            <person name="Novikova G."/>
            <person name="Obukhova E."/>
            <person name="Bogdanov V."/>
            <person name="Penin A."/>
            <person name="Logacheva M."/>
        </authorList>
    </citation>
    <scope>NUCLEOTIDE SEQUENCE</scope>
    <source>
        <strain evidence="4">Hsosn_3</strain>
        <tissue evidence="4">Leaf</tissue>
    </source>
</reference>
<dbReference type="Gene3D" id="1.20.1280.50">
    <property type="match status" value="1"/>
</dbReference>
<keyword evidence="1" id="KW-0880">Kelch repeat</keyword>
<keyword evidence="5" id="KW-1185">Reference proteome</keyword>